<comment type="caution">
    <text evidence="1">The sequence shown here is derived from an EMBL/GenBank/DDBJ whole genome shotgun (WGS) entry which is preliminary data.</text>
</comment>
<reference evidence="1" key="2">
    <citation type="submission" date="2020-08" db="EMBL/GenBank/DDBJ databases">
        <title>Plant Genome Project.</title>
        <authorList>
            <person name="Zhang R.-G."/>
        </authorList>
    </citation>
    <scope>NUCLEOTIDE SEQUENCE</scope>
    <source>
        <strain evidence="1">Huo1</strain>
        <tissue evidence="1">Leaf</tissue>
    </source>
</reference>
<proteinExistence type="predicted"/>
<gene>
    <name evidence="1" type="ORF">SASPL_137952</name>
</gene>
<name>A0A8X8WUE4_SALSN</name>
<reference evidence="1" key="1">
    <citation type="submission" date="2018-01" db="EMBL/GenBank/DDBJ databases">
        <authorList>
            <person name="Mao J.F."/>
        </authorList>
    </citation>
    <scope>NUCLEOTIDE SEQUENCE</scope>
    <source>
        <strain evidence="1">Huo1</strain>
        <tissue evidence="1">Leaf</tissue>
    </source>
</reference>
<organism evidence="1">
    <name type="scientific">Salvia splendens</name>
    <name type="common">Scarlet sage</name>
    <dbReference type="NCBI Taxonomy" id="180675"/>
    <lineage>
        <taxon>Eukaryota</taxon>
        <taxon>Viridiplantae</taxon>
        <taxon>Streptophyta</taxon>
        <taxon>Embryophyta</taxon>
        <taxon>Tracheophyta</taxon>
        <taxon>Spermatophyta</taxon>
        <taxon>Magnoliopsida</taxon>
        <taxon>eudicotyledons</taxon>
        <taxon>Gunneridae</taxon>
        <taxon>Pentapetalae</taxon>
        <taxon>asterids</taxon>
        <taxon>lamiids</taxon>
        <taxon>Lamiales</taxon>
        <taxon>Lamiaceae</taxon>
        <taxon>Nepetoideae</taxon>
        <taxon>Mentheae</taxon>
        <taxon>Salviinae</taxon>
        <taxon>Salvia</taxon>
        <taxon>Salvia subgen. Calosphace</taxon>
        <taxon>core Calosphace</taxon>
    </lineage>
</organism>
<accession>A0A8X8WUE4</accession>
<dbReference type="EMBL" id="PNBA02000014">
    <property type="protein sequence ID" value="KAG6401107.1"/>
    <property type="molecule type" value="Genomic_DNA"/>
</dbReference>
<dbReference type="AlphaFoldDB" id="A0A8X8WUE4"/>
<evidence type="ECO:0000313" key="2">
    <source>
        <dbReference type="Proteomes" id="UP000298416"/>
    </source>
</evidence>
<sequence length="105" mass="11597">MESEMKTIVSDFESSGPDLGVSVKELETVVPETLIPLKDSGMVETVLPFEDSTAVVPEMVLLFENFNMVVPEMIPPCDESGTVARETEVPFDFSQSFWATSTKVF</sequence>
<keyword evidence="2" id="KW-1185">Reference proteome</keyword>
<evidence type="ECO:0000313" key="1">
    <source>
        <dbReference type="EMBL" id="KAG6401107.1"/>
    </source>
</evidence>
<protein>
    <submittedName>
        <fullName evidence="1">Uncharacterized protein</fullName>
    </submittedName>
</protein>
<dbReference type="Proteomes" id="UP000298416">
    <property type="component" value="Unassembled WGS sequence"/>
</dbReference>